<dbReference type="Proteomes" id="UP000198210">
    <property type="component" value="Chromosome I"/>
</dbReference>
<dbReference type="InterPro" id="IPR040526">
    <property type="entry name" value="Beta_helix_2"/>
</dbReference>
<feature type="domain" description="Periplasmic copper-binding protein NosD beta helix" evidence="1">
    <location>
        <begin position="145"/>
        <end position="287"/>
    </location>
</feature>
<gene>
    <name evidence="2" type="ORF">GA0074704_3173</name>
</gene>
<sequence length="401" mass="43005">MSTVYDVTTWTVPGNPAVTCWTDVGAVINSIIAAVKAGQPDQNSKPGAVIYLPPGDYPLKTRVEVDVSYLTIKGSGHGFTSSSIRYNSGDTSSWWEIWPGGSRIRVQNTDGRAEAFRVARTGNPRLSSVVFENFCLDGVGFTPDQNSYRNGKVGILVDTANDAFRIERMGFVYLERALVVRDADALSVSDNFIAECGNCVELIGSGQASKVTDNLIGAGYVGYSLFAEGHEGLLVTANNIFPRGKSAIQFRNTNRSSITANRLHGFYPGMITFEGLNKENLVSGNHLRREAEPWGPMQPYGNGRDDLFGVIQLRGDNNLVTGNLIAWYVDPAKITPAGATPTMILVASGASNVIATNHVVANVGVKTVVLDATTTGTRVLDSGTAAQFQAYTGSYAFRATP</sequence>
<keyword evidence="3" id="KW-1185">Reference proteome</keyword>
<reference evidence="2 3" key="1">
    <citation type="submission" date="2016-06" db="EMBL/GenBank/DDBJ databases">
        <authorList>
            <person name="Kjaerup R.B."/>
            <person name="Dalgaard T.S."/>
            <person name="Juul-Madsen H.R."/>
        </authorList>
    </citation>
    <scope>NUCLEOTIDE SEQUENCE [LARGE SCALE GENOMIC DNA]</scope>
    <source>
        <strain evidence="2 3">DSM 45097</strain>
    </source>
</reference>
<name>A0A1C5IAX1_9ACTN</name>
<dbReference type="InterPro" id="IPR007742">
    <property type="entry name" value="NosD_dom"/>
</dbReference>
<evidence type="ECO:0000313" key="2">
    <source>
        <dbReference type="EMBL" id="SCG55568.1"/>
    </source>
</evidence>
<dbReference type="Pfam" id="PF18835">
    <property type="entry name" value="Beta_helix_2"/>
    <property type="match status" value="1"/>
</dbReference>
<evidence type="ECO:0000313" key="3">
    <source>
        <dbReference type="Proteomes" id="UP000198210"/>
    </source>
</evidence>
<dbReference type="SUPFAM" id="SSF51126">
    <property type="entry name" value="Pectin lyase-like"/>
    <property type="match status" value="1"/>
</dbReference>
<dbReference type="Pfam" id="PF05048">
    <property type="entry name" value="NosD"/>
    <property type="match status" value="1"/>
</dbReference>
<dbReference type="AlphaFoldDB" id="A0A1C5IAX1"/>
<dbReference type="Gene3D" id="2.160.20.10">
    <property type="entry name" value="Single-stranded right-handed beta-helix, Pectin lyase-like"/>
    <property type="match status" value="1"/>
</dbReference>
<dbReference type="CDD" id="cd21111">
    <property type="entry name" value="IFTase"/>
    <property type="match status" value="1"/>
</dbReference>
<dbReference type="InterPro" id="IPR012334">
    <property type="entry name" value="Pectin_lyas_fold"/>
</dbReference>
<proteinExistence type="predicted"/>
<keyword evidence="2" id="KW-0808">Transferase</keyword>
<dbReference type="GO" id="GO:0016740">
    <property type="term" value="F:transferase activity"/>
    <property type="evidence" value="ECO:0007669"/>
    <property type="project" value="UniProtKB-KW"/>
</dbReference>
<accession>A0A1C5IAX1</accession>
<dbReference type="RefSeq" id="WP_088971222.1">
    <property type="nucleotide sequence ID" value="NZ_JBHLYF010000007.1"/>
</dbReference>
<dbReference type="InterPro" id="IPR011050">
    <property type="entry name" value="Pectin_lyase_fold/virulence"/>
</dbReference>
<organism evidence="2 3">
    <name type="scientific">Micromonospora siamensis</name>
    <dbReference type="NCBI Taxonomy" id="299152"/>
    <lineage>
        <taxon>Bacteria</taxon>
        <taxon>Bacillati</taxon>
        <taxon>Actinomycetota</taxon>
        <taxon>Actinomycetes</taxon>
        <taxon>Micromonosporales</taxon>
        <taxon>Micromonosporaceae</taxon>
        <taxon>Micromonospora</taxon>
    </lineage>
</organism>
<protein>
    <submittedName>
        <fullName evidence="2">Inulin fructotransferase (DFA-I-forming)</fullName>
    </submittedName>
</protein>
<evidence type="ECO:0000259" key="1">
    <source>
        <dbReference type="Pfam" id="PF05048"/>
    </source>
</evidence>
<dbReference type="EMBL" id="LT607751">
    <property type="protein sequence ID" value="SCG55568.1"/>
    <property type="molecule type" value="Genomic_DNA"/>
</dbReference>